<feature type="region of interest" description="Disordered" evidence="1">
    <location>
        <begin position="1"/>
        <end position="26"/>
    </location>
</feature>
<evidence type="ECO:0000256" key="1">
    <source>
        <dbReference type="SAM" id="MobiDB-lite"/>
    </source>
</evidence>
<comment type="caution">
    <text evidence="2">The sequence shown here is derived from an EMBL/GenBank/DDBJ whole genome shotgun (WGS) entry which is preliminary data.</text>
</comment>
<evidence type="ECO:0000313" key="2">
    <source>
        <dbReference type="EMBL" id="GIX98678.1"/>
    </source>
</evidence>
<reference evidence="2 3" key="1">
    <citation type="submission" date="2021-06" db="EMBL/GenBank/DDBJ databases">
        <title>Caerostris extrusa draft genome.</title>
        <authorList>
            <person name="Kono N."/>
            <person name="Arakawa K."/>
        </authorList>
    </citation>
    <scope>NUCLEOTIDE SEQUENCE [LARGE SCALE GENOMIC DNA]</scope>
</reference>
<dbReference type="EMBL" id="BPLR01004946">
    <property type="protein sequence ID" value="GIX98678.1"/>
    <property type="molecule type" value="Genomic_DNA"/>
</dbReference>
<sequence length="139" mass="15399">RFGSHASMRKKLHKSMPPLEKKEEVLSKSSSNLNSGMIQNGFQRLPRNGHLKQFFFQKGSRDARHGSILIWSFQYDGDVYVCGCSAPGKVPLSGSSPTAVYETFDGQHFISETELCQALIKIMSTSPSYGKGSTMSKMT</sequence>
<accession>A0AAV4PQT5</accession>
<organism evidence="2 3">
    <name type="scientific">Caerostris extrusa</name>
    <name type="common">Bark spider</name>
    <name type="synonym">Caerostris bankana</name>
    <dbReference type="NCBI Taxonomy" id="172846"/>
    <lineage>
        <taxon>Eukaryota</taxon>
        <taxon>Metazoa</taxon>
        <taxon>Ecdysozoa</taxon>
        <taxon>Arthropoda</taxon>
        <taxon>Chelicerata</taxon>
        <taxon>Arachnida</taxon>
        <taxon>Araneae</taxon>
        <taxon>Araneomorphae</taxon>
        <taxon>Entelegynae</taxon>
        <taxon>Araneoidea</taxon>
        <taxon>Araneidae</taxon>
        <taxon>Caerostris</taxon>
    </lineage>
</organism>
<protein>
    <submittedName>
        <fullName evidence="2">Uncharacterized protein</fullName>
    </submittedName>
</protein>
<feature type="non-terminal residue" evidence="2">
    <location>
        <position position="1"/>
    </location>
</feature>
<name>A0AAV4PQT5_CAEEX</name>
<gene>
    <name evidence="2" type="ORF">CEXT_62761</name>
</gene>
<dbReference type="AlphaFoldDB" id="A0AAV4PQT5"/>
<proteinExistence type="predicted"/>
<evidence type="ECO:0000313" key="3">
    <source>
        <dbReference type="Proteomes" id="UP001054945"/>
    </source>
</evidence>
<dbReference type="Proteomes" id="UP001054945">
    <property type="component" value="Unassembled WGS sequence"/>
</dbReference>
<keyword evidence="3" id="KW-1185">Reference proteome</keyword>